<evidence type="ECO:0000256" key="4">
    <source>
        <dbReference type="ARBA" id="ARBA00022989"/>
    </source>
</evidence>
<sequence length="862" mass="96298">MVRKLGDLAWRFFLKRKARALFSIAGVSLGVMLLTVSLIMTKSIELSVEQTIISKYGERDMSVGYLSGEGMVTKSQLSGLLSLPEVKKGAAVWYPYTGENIPKEEVYKDILNLPLYVGTEFNALSMAGAIEIAEGSFPEANEVAVSYDFSKKEKLRVGSEILLPFPPYGKQKVKVSAIFAKHEKVTNLMVFDRHWLSKKLKQPDQASTVYLKLHSYELKEKAAQKIKQMYPRMRIDSRNYMDKERENISGIKPIVTGLIVISVFASVLIVIGTLQISVREKQRDLATLRLLGAKTNQIMQLIMFESLFIGIFSVICGTVLGVGLSYLSKNLIEMLMKIPMQGIEIPWAQVSVSCLAMVAIIALSGAIPGYMAKRLSPMAAYQRNMADTVFTKVNNLQGSMAFVLSLLFVAVFVANTLMNWGEWVSLLSAIGFALCILFGLPWTLTMAMRMQQWLLTTLFGSEGMLASRNALRQMRKSIQIAGVLMLALSVGCMGTMILQSIFQQGLSDIQQEYPVRYMIKSSERGSGFSPFLSQQISRIKGVQSVPVHKVEHLLTLNLKKSDFNAQFFTVNGKKQIHFGISATDLTELDRLIPITVVKGTIDQEALKKNGVVIGEQTAKNWGYKLGDTIQLAKFDDVFVKGKKEYPTLSLKVVGMIKASGLNRIDETQIFTDAELLRRQFGTYETKIIYFNIADKARETAIREQIQSILDNGFGDLVLYDREEEIRTLYQQMQQRWFILIASTCVIVIIALLGLFNSMASSLRERIREFGVLRAIGVVPKKIVRLALLEGAMISFAGGMLGLFVGVLLGYQLLHALDAQFYQFPTVWVLIGIFGSPILGILATLSPGYWLARQELTKILQQE</sequence>
<dbReference type="OrthoDB" id="2606400at2"/>
<feature type="transmembrane region" description="Helical" evidence="7">
    <location>
        <begin position="298"/>
        <end position="327"/>
    </location>
</feature>
<comment type="similarity">
    <text evidence="6">Belongs to the ABC-4 integral membrane protein family.</text>
</comment>
<proteinExistence type="inferred from homology"/>
<dbReference type="InterPro" id="IPR050250">
    <property type="entry name" value="Macrolide_Exporter_MacB"/>
</dbReference>
<feature type="domain" description="MacB-like periplasmic core" evidence="9">
    <location>
        <begin position="484"/>
        <end position="707"/>
    </location>
</feature>
<keyword evidence="5 7" id="KW-0472">Membrane</keyword>
<dbReference type="InterPro" id="IPR003838">
    <property type="entry name" value="ABC3_permease_C"/>
</dbReference>
<dbReference type="STRING" id="1173111.SAMN05444955_11089"/>
<keyword evidence="2" id="KW-1003">Cell membrane</keyword>
<feature type="transmembrane region" description="Helical" evidence="7">
    <location>
        <begin position="790"/>
        <end position="813"/>
    </location>
</feature>
<feature type="transmembrane region" description="Helical" evidence="7">
    <location>
        <begin position="736"/>
        <end position="755"/>
    </location>
</feature>
<dbReference type="PANTHER" id="PTHR30572">
    <property type="entry name" value="MEMBRANE COMPONENT OF TRANSPORTER-RELATED"/>
    <property type="match status" value="1"/>
</dbReference>
<feature type="transmembrane region" description="Helical" evidence="7">
    <location>
        <begin position="254"/>
        <end position="278"/>
    </location>
</feature>
<dbReference type="Pfam" id="PF12704">
    <property type="entry name" value="MacB_PCD"/>
    <property type="match status" value="2"/>
</dbReference>
<evidence type="ECO:0000256" key="5">
    <source>
        <dbReference type="ARBA" id="ARBA00023136"/>
    </source>
</evidence>
<protein>
    <submittedName>
        <fullName evidence="10">ABC-type transport system, involved in lipoprotein release, permease component</fullName>
    </submittedName>
</protein>
<dbReference type="InterPro" id="IPR025857">
    <property type="entry name" value="MacB_PCD"/>
</dbReference>
<feature type="transmembrane region" description="Helical" evidence="7">
    <location>
        <begin position="347"/>
        <end position="372"/>
    </location>
</feature>
<evidence type="ECO:0000313" key="10">
    <source>
        <dbReference type="EMBL" id="SEN39310.1"/>
    </source>
</evidence>
<dbReference type="EMBL" id="FOCQ01000010">
    <property type="protein sequence ID" value="SEN39310.1"/>
    <property type="molecule type" value="Genomic_DNA"/>
</dbReference>
<gene>
    <name evidence="10" type="ORF">SAMN05444955_11089</name>
</gene>
<feature type="domain" description="ABC3 transporter permease C-terminal" evidence="8">
    <location>
        <begin position="743"/>
        <end position="853"/>
    </location>
</feature>
<evidence type="ECO:0000256" key="2">
    <source>
        <dbReference type="ARBA" id="ARBA00022475"/>
    </source>
</evidence>
<name>A0A1H8G6D7_9BACL</name>
<dbReference type="GO" id="GO:0022857">
    <property type="term" value="F:transmembrane transporter activity"/>
    <property type="evidence" value="ECO:0007669"/>
    <property type="project" value="TreeGrafter"/>
</dbReference>
<accession>A0A1H8G6D7</accession>
<evidence type="ECO:0000259" key="8">
    <source>
        <dbReference type="Pfam" id="PF02687"/>
    </source>
</evidence>
<evidence type="ECO:0000256" key="7">
    <source>
        <dbReference type="SAM" id="Phobius"/>
    </source>
</evidence>
<keyword evidence="11" id="KW-1185">Reference proteome</keyword>
<evidence type="ECO:0000256" key="6">
    <source>
        <dbReference type="ARBA" id="ARBA00038076"/>
    </source>
</evidence>
<keyword evidence="3 7" id="KW-0812">Transmembrane</keyword>
<dbReference type="PANTHER" id="PTHR30572:SF4">
    <property type="entry name" value="ABC TRANSPORTER PERMEASE YTRF"/>
    <property type="match status" value="1"/>
</dbReference>
<feature type="transmembrane region" description="Helical" evidence="7">
    <location>
        <begin position="20"/>
        <end position="40"/>
    </location>
</feature>
<dbReference type="Pfam" id="PF02687">
    <property type="entry name" value="FtsX"/>
    <property type="match status" value="2"/>
</dbReference>
<dbReference type="Proteomes" id="UP000199695">
    <property type="component" value="Unassembled WGS sequence"/>
</dbReference>
<feature type="transmembrane region" description="Helical" evidence="7">
    <location>
        <begin position="393"/>
        <end position="417"/>
    </location>
</feature>
<feature type="transmembrane region" description="Helical" evidence="7">
    <location>
        <begin position="478"/>
        <end position="502"/>
    </location>
</feature>
<comment type="subcellular location">
    <subcellularLocation>
        <location evidence="1">Cell membrane</location>
        <topology evidence="1">Multi-pass membrane protein</topology>
    </subcellularLocation>
</comment>
<keyword evidence="10" id="KW-0449">Lipoprotein</keyword>
<evidence type="ECO:0000256" key="3">
    <source>
        <dbReference type="ARBA" id="ARBA00022692"/>
    </source>
</evidence>
<evidence type="ECO:0000256" key="1">
    <source>
        <dbReference type="ARBA" id="ARBA00004651"/>
    </source>
</evidence>
<dbReference type="RefSeq" id="WP_089969645.1">
    <property type="nucleotide sequence ID" value="NZ_FOCQ01000010.1"/>
</dbReference>
<feature type="transmembrane region" description="Helical" evidence="7">
    <location>
        <begin position="825"/>
        <end position="851"/>
    </location>
</feature>
<dbReference type="AlphaFoldDB" id="A0A1H8G6D7"/>
<reference evidence="10 11" key="1">
    <citation type="submission" date="2016-10" db="EMBL/GenBank/DDBJ databases">
        <authorList>
            <person name="de Groot N.N."/>
        </authorList>
    </citation>
    <scope>NUCLEOTIDE SEQUENCE [LARGE SCALE GENOMIC DNA]</scope>
    <source>
        <strain evidence="10 11">DSM 46701</strain>
    </source>
</reference>
<feature type="transmembrane region" description="Helical" evidence="7">
    <location>
        <begin position="423"/>
        <end position="444"/>
    </location>
</feature>
<dbReference type="GO" id="GO:0005886">
    <property type="term" value="C:plasma membrane"/>
    <property type="evidence" value="ECO:0007669"/>
    <property type="project" value="UniProtKB-SubCell"/>
</dbReference>
<feature type="domain" description="MacB-like periplasmic core" evidence="9">
    <location>
        <begin position="22"/>
        <end position="228"/>
    </location>
</feature>
<feature type="domain" description="ABC3 transporter permease C-terminal" evidence="8">
    <location>
        <begin position="258"/>
        <end position="377"/>
    </location>
</feature>
<keyword evidence="4 7" id="KW-1133">Transmembrane helix</keyword>
<organism evidence="10 11">
    <name type="scientific">Lihuaxuella thermophila</name>
    <dbReference type="NCBI Taxonomy" id="1173111"/>
    <lineage>
        <taxon>Bacteria</taxon>
        <taxon>Bacillati</taxon>
        <taxon>Bacillota</taxon>
        <taxon>Bacilli</taxon>
        <taxon>Bacillales</taxon>
        <taxon>Thermoactinomycetaceae</taxon>
        <taxon>Lihuaxuella</taxon>
    </lineage>
</organism>
<evidence type="ECO:0000259" key="9">
    <source>
        <dbReference type="Pfam" id="PF12704"/>
    </source>
</evidence>
<evidence type="ECO:0000313" key="11">
    <source>
        <dbReference type="Proteomes" id="UP000199695"/>
    </source>
</evidence>